<dbReference type="Gene3D" id="1.20.58.1030">
    <property type="match status" value="1"/>
</dbReference>
<dbReference type="InterPro" id="IPR036224">
    <property type="entry name" value="GINS_bundle-like_dom_sf"/>
</dbReference>
<dbReference type="InterPro" id="IPR038749">
    <property type="entry name" value="Sld5_GINS_A"/>
</dbReference>
<dbReference type="STRING" id="1305764.R9PHD0"/>
<dbReference type="RefSeq" id="XP_012191092.1">
    <property type="nucleotide sequence ID" value="XM_012335702.1"/>
</dbReference>
<protein>
    <recommendedName>
        <fullName evidence="4">DNA replication complex GINS protein SLD5</fullName>
    </recommendedName>
</protein>
<evidence type="ECO:0000313" key="2">
    <source>
        <dbReference type="EMBL" id="GAC97505.1"/>
    </source>
</evidence>
<evidence type="ECO:0000256" key="1">
    <source>
        <dbReference type="SAM" id="MobiDB-lite"/>
    </source>
</evidence>
<feature type="region of interest" description="Disordered" evidence="1">
    <location>
        <begin position="82"/>
        <end position="107"/>
    </location>
</feature>
<dbReference type="EMBL" id="DF238810">
    <property type="protein sequence ID" value="GAC97505.1"/>
    <property type="molecule type" value="Genomic_DNA"/>
</dbReference>
<dbReference type="eggNOG" id="KOG3176">
    <property type="taxonomic scope" value="Eukaryota"/>
</dbReference>
<dbReference type="Proteomes" id="UP000014071">
    <property type="component" value="Unassembled WGS sequence"/>
</dbReference>
<keyword evidence="3" id="KW-1185">Reference proteome</keyword>
<proteinExistence type="predicted"/>
<dbReference type="PANTHER" id="PTHR21206">
    <property type="entry name" value="SLD5 PROTEIN"/>
    <property type="match status" value="1"/>
</dbReference>
<gene>
    <name evidence="2" type="ORF">PHSY_005091</name>
</gene>
<dbReference type="GO" id="GO:0000727">
    <property type="term" value="P:double-strand break repair via break-induced replication"/>
    <property type="evidence" value="ECO:0007669"/>
    <property type="project" value="TreeGrafter"/>
</dbReference>
<feature type="compositionally biased region" description="Acidic residues" evidence="1">
    <location>
        <begin position="10"/>
        <end position="20"/>
    </location>
</feature>
<evidence type="ECO:0000313" key="3">
    <source>
        <dbReference type="Proteomes" id="UP000014071"/>
    </source>
</evidence>
<name>R9PHD0_PSEHS</name>
<feature type="compositionally biased region" description="Low complexity" evidence="1">
    <location>
        <begin position="97"/>
        <end position="107"/>
    </location>
</feature>
<accession>R9PHD0</accession>
<evidence type="ECO:0008006" key="4">
    <source>
        <dbReference type="Google" id="ProtNLM"/>
    </source>
</evidence>
<dbReference type="GO" id="GO:0006261">
    <property type="term" value="P:DNA-templated DNA replication"/>
    <property type="evidence" value="ECO:0007669"/>
    <property type="project" value="InterPro"/>
</dbReference>
<dbReference type="AlphaFoldDB" id="R9PHD0"/>
<dbReference type="PANTHER" id="PTHR21206:SF0">
    <property type="entry name" value="DNA REPLICATION COMPLEX GINS PROTEIN SLD5"/>
    <property type="match status" value="1"/>
</dbReference>
<dbReference type="CDD" id="cd21692">
    <property type="entry name" value="GINS_B_Sld5"/>
    <property type="match status" value="1"/>
</dbReference>
<dbReference type="InterPro" id="IPR031633">
    <property type="entry name" value="SLD5_C"/>
</dbReference>
<dbReference type="InterPro" id="IPR008591">
    <property type="entry name" value="GINS_Sld5"/>
</dbReference>
<sequence>MPLPRYSLDDGGDGDEDTLEESYTSAASASRLPGSSISNQARASTSFSQTPSVAGERSFSPSLSAYDAPSSLDVDALLESNPSSHLKSTHSRHPQTPSSTGWPYSSSSPLARLTPFEQLTHFMSTQKASPELLPFPTTPFNLLIGQMEQQQSILDSLLHLSTASMSMDGGDAEGGEDVGGGVDEDEYLRLNLVQVDLERCKWLLKQILRMRMDLLQKHAGFVVGRTGERRKLNDAEARFVTDNEEATLSNDSVHLLRYRSIRHLVYQGSVVLL</sequence>
<dbReference type="GeneID" id="24110371"/>
<feature type="region of interest" description="Disordered" evidence="1">
    <location>
        <begin position="1"/>
        <end position="60"/>
    </location>
</feature>
<dbReference type="SUPFAM" id="SSF158573">
    <property type="entry name" value="GINS helical bundle-like"/>
    <property type="match status" value="1"/>
</dbReference>
<organism evidence="2 3">
    <name type="scientific">Pseudozyma hubeiensis (strain SY62)</name>
    <name type="common">Yeast</name>
    <dbReference type="NCBI Taxonomy" id="1305764"/>
    <lineage>
        <taxon>Eukaryota</taxon>
        <taxon>Fungi</taxon>
        <taxon>Dikarya</taxon>
        <taxon>Basidiomycota</taxon>
        <taxon>Ustilaginomycotina</taxon>
        <taxon>Ustilaginomycetes</taxon>
        <taxon>Ustilaginales</taxon>
        <taxon>Ustilaginaceae</taxon>
        <taxon>Pseudozyma</taxon>
    </lineage>
</organism>
<dbReference type="HOGENOM" id="CLU_842310_0_0_1"/>
<feature type="compositionally biased region" description="Polar residues" evidence="1">
    <location>
        <begin position="22"/>
        <end position="52"/>
    </location>
</feature>
<dbReference type="CDD" id="cd11711">
    <property type="entry name" value="GINS_A_Sld5"/>
    <property type="match status" value="1"/>
</dbReference>
<reference evidence="3" key="1">
    <citation type="journal article" date="2013" name="Genome Announc.">
        <title>Draft genome sequence of the basidiomycetous yeast-like fungus Pseudozyma hubeiensis SY62, which produces an abundant amount of the biosurfactant mannosylerythritol lipids.</title>
        <authorList>
            <person name="Konishi M."/>
            <person name="Hatada Y."/>
            <person name="Horiuchi J."/>
        </authorList>
    </citation>
    <scope>NUCLEOTIDE SEQUENCE [LARGE SCALE GENOMIC DNA]</scope>
    <source>
        <strain evidence="3">SY62</strain>
    </source>
</reference>
<dbReference type="OrthoDB" id="338231at2759"/>
<dbReference type="GO" id="GO:0000811">
    <property type="term" value="C:GINS complex"/>
    <property type="evidence" value="ECO:0007669"/>
    <property type="project" value="TreeGrafter"/>
</dbReference>